<dbReference type="RefSeq" id="WP_264090099.1">
    <property type="nucleotide sequence ID" value="NZ_JAMPJT010000005.1"/>
</dbReference>
<dbReference type="EMBL" id="JAMPJU010000005">
    <property type="protein sequence ID" value="MCV9882415.1"/>
    <property type="molecule type" value="Genomic_DNA"/>
</dbReference>
<name>A0AA41XY57_9GAMM</name>
<proteinExistence type="predicted"/>
<sequence>MTCHFVRWTSTEALPDLQRLSDDLISSTQGFSAKRRERYLKSRALLAEMMFYFFGYPQLPPLLSSPEGRPYFADPILPHFSLGYAGNTIAILLSEEGLVGMDIEIVHVRSNNQVPVHLQTRTQAEQAWIDAQQDPLEAATQLCTIRQSLLKLPTLNVSRPESLKLHPASGRLRTNSMFEVEVISDIDDYLAWACAHAPTLNRLVMWNYTSDVGMKKSREIIHQQRQSVRYMKLTSHAIEKTTTPLQ</sequence>
<evidence type="ECO:0008006" key="5">
    <source>
        <dbReference type="Google" id="ProtNLM"/>
    </source>
</evidence>
<evidence type="ECO:0000313" key="2">
    <source>
        <dbReference type="EMBL" id="MCV9882415.1"/>
    </source>
</evidence>
<reference evidence="1" key="1">
    <citation type="submission" date="2022-04" db="EMBL/GenBank/DDBJ databases">
        <title>Brenneria sp. isolated from walnut trees in Serbia.</title>
        <authorList>
            <person name="Gasic K."/>
            <person name="Zlatkovic N."/>
            <person name="Kuzmanovic N."/>
        </authorList>
    </citation>
    <scope>NUCLEOTIDE SEQUENCE</scope>
    <source>
        <strain evidence="2">KBI 423</strain>
        <strain evidence="1">KBI 447</strain>
    </source>
</reference>
<dbReference type="GO" id="GO:0000287">
    <property type="term" value="F:magnesium ion binding"/>
    <property type="evidence" value="ECO:0007669"/>
    <property type="project" value="InterPro"/>
</dbReference>
<evidence type="ECO:0000313" key="3">
    <source>
        <dbReference type="Proteomes" id="UP001165568"/>
    </source>
</evidence>
<evidence type="ECO:0000313" key="4">
    <source>
        <dbReference type="Proteomes" id="UP001165569"/>
    </source>
</evidence>
<accession>A0AA41XY57</accession>
<keyword evidence="3" id="KW-1185">Reference proteome</keyword>
<dbReference type="GO" id="GO:0008897">
    <property type="term" value="F:holo-[acyl-carrier-protein] synthase activity"/>
    <property type="evidence" value="ECO:0007669"/>
    <property type="project" value="InterPro"/>
</dbReference>
<dbReference type="AlphaFoldDB" id="A0AA41XY57"/>
<evidence type="ECO:0000313" key="1">
    <source>
        <dbReference type="EMBL" id="MCV9878921.1"/>
    </source>
</evidence>
<dbReference type="InterPro" id="IPR037143">
    <property type="entry name" value="4-PPantetheinyl_Trfase_dom_sf"/>
</dbReference>
<organism evidence="1 4">
    <name type="scientific">Brenneria izbisi</name>
    <dbReference type="NCBI Taxonomy" id="2939450"/>
    <lineage>
        <taxon>Bacteria</taxon>
        <taxon>Pseudomonadati</taxon>
        <taxon>Pseudomonadota</taxon>
        <taxon>Gammaproteobacteria</taxon>
        <taxon>Enterobacterales</taxon>
        <taxon>Pectobacteriaceae</taxon>
        <taxon>Brenneria</taxon>
    </lineage>
</organism>
<dbReference type="EMBL" id="JAMPJT010000005">
    <property type="protein sequence ID" value="MCV9878921.1"/>
    <property type="molecule type" value="Genomic_DNA"/>
</dbReference>
<comment type="caution">
    <text evidence="1">The sequence shown here is derived from an EMBL/GenBank/DDBJ whole genome shotgun (WGS) entry which is preliminary data.</text>
</comment>
<protein>
    <recommendedName>
        <fullName evidence="5">Phosphopantetheinyl transferase</fullName>
    </recommendedName>
</protein>
<dbReference type="Gene3D" id="3.90.470.20">
    <property type="entry name" value="4'-phosphopantetheinyl transferase domain"/>
    <property type="match status" value="1"/>
</dbReference>
<dbReference type="Proteomes" id="UP001165569">
    <property type="component" value="Unassembled WGS sequence"/>
</dbReference>
<gene>
    <name evidence="1" type="ORF">NC803_08670</name>
    <name evidence="2" type="ORF">NC856_09025</name>
</gene>
<dbReference type="Proteomes" id="UP001165568">
    <property type="component" value="Unassembled WGS sequence"/>
</dbReference>